<protein>
    <submittedName>
        <fullName evidence="1">Uncharacterized protein</fullName>
    </submittedName>
</protein>
<sequence>YGTSEGIYAKQEW</sequence>
<name>A0A022QVA4_ERYGU</name>
<accession>A0A022QVA4</accession>
<feature type="non-terminal residue" evidence="1">
    <location>
        <position position="1"/>
    </location>
</feature>
<dbReference type="Proteomes" id="UP000030748">
    <property type="component" value="Unassembled WGS sequence"/>
</dbReference>
<evidence type="ECO:0000313" key="2">
    <source>
        <dbReference type="Proteomes" id="UP000030748"/>
    </source>
</evidence>
<keyword evidence="2" id="KW-1185">Reference proteome</keyword>
<dbReference type="EMBL" id="KI631003">
    <property type="protein sequence ID" value="EYU31253.1"/>
    <property type="molecule type" value="Genomic_DNA"/>
</dbReference>
<organism evidence="1 2">
    <name type="scientific">Erythranthe guttata</name>
    <name type="common">Yellow monkey flower</name>
    <name type="synonym">Mimulus guttatus</name>
    <dbReference type="NCBI Taxonomy" id="4155"/>
    <lineage>
        <taxon>Eukaryota</taxon>
        <taxon>Viridiplantae</taxon>
        <taxon>Streptophyta</taxon>
        <taxon>Embryophyta</taxon>
        <taxon>Tracheophyta</taxon>
        <taxon>Spermatophyta</taxon>
        <taxon>Magnoliopsida</taxon>
        <taxon>eudicotyledons</taxon>
        <taxon>Gunneridae</taxon>
        <taxon>Pentapetalae</taxon>
        <taxon>asterids</taxon>
        <taxon>lamiids</taxon>
        <taxon>Lamiales</taxon>
        <taxon>Phrymaceae</taxon>
        <taxon>Erythranthe</taxon>
    </lineage>
</organism>
<proteinExistence type="predicted"/>
<reference evidence="1 2" key="1">
    <citation type="journal article" date="2013" name="Proc. Natl. Acad. Sci. U.S.A.">
        <title>Fine-scale variation in meiotic recombination in Mimulus inferred from population shotgun sequencing.</title>
        <authorList>
            <person name="Hellsten U."/>
            <person name="Wright K.M."/>
            <person name="Jenkins J."/>
            <person name="Shu S."/>
            <person name="Yuan Y."/>
            <person name="Wessler S.R."/>
            <person name="Schmutz J."/>
            <person name="Willis J.H."/>
            <person name="Rokhsar D.S."/>
        </authorList>
    </citation>
    <scope>NUCLEOTIDE SEQUENCE [LARGE SCALE GENOMIC DNA]</scope>
    <source>
        <strain evidence="2">cv. DUN x IM62</strain>
    </source>
</reference>
<evidence type="ECO:0000313" key="1">
    <source>
        <dbReference type="EMBL" id="EYU31253.1"/>
    </source>
</evidence>
<gene>
    <name evidence="1" type="ORF">MIMGU_mgv1a0164902mg</name>
</gene>